<dbReference type="GO" id="GO:0006355">
    <property type="term" value="P:regulation of DNA-templated transcription"/>
    <property type="evidence" value="ECO:0007669"/>
    <property type="project" value="InterPro"/>
</dbReference>
<dbReference type="InterPro" id="IPR011990">
    <property type="entry name" value="TPR-like_helical_dom_sf"/>
</dbReference>
<evidence type="ECO:0000256" key="2">
    <source>
        <dbReference type="ARBA" id="ARBA00023015"/>
    </source>
</evidence>
<reference evidence="7 8" key="1">
    <citation type="journal article" date="2014" name="BMC Genomics">
        <title>Complete genome sequence of producer of the glycopeptide antibiotic Aculeximycin Kutzneria albida DSM 43870T, a representative of minor genus of Pseudonocardiaceae.</title>
        <authorList>
            <person name="Rebets Y."/>
            <person name="Tokovenko B."/>
            <person name="Lushchyk I."/>
            <person name="Ruckert C."/>
            <person name="Zaburannyi N."/>
            <person name="Bechthold A."/>
            <person name="Kalinowski J."/>
            <person name="Luzhetskyy A."/>
        </authorList>
    </citation>
    <scope>NUCLEOTIDE SEQUENCE [LARGE SCALE GENOMIC DNA]</scope>
    <source>
        <strain evidence="7">DSM 43870</strain>
    </source>
</reference>
<evidence type="ECO:0000313" key="8">
    <source>
        <dbReference type="Proteomes" id="UP000019225"/>
    </source>
</evidence>
<dbReference type="InterPro" id="IPR001867">
    <property type="entry name" value="OmpR/PhoB-type_DNA-bd"/>
</dbReference>
<dbReference type="KEGG" id="kal:KALB_3603"/>
<sequence length="257" mass="28606">MLFRVLGPLEVCGWDGAPVHVRHRKPRALLSLLLLRSGTWVSVGTIRQVLWGGSAPRSSASNIKTYVSQLRRDLPPRMPMGRIESRAGEYRILVEPDELDVTCFEKLVDMGGEQLRGGRPEQAAGNLREALDLWRGEPYDELPDEVVRSERAYLSEHLRAASEDMVDARITLGHSGAVIPLLRSLTTEHPTRERPWAQLLTALCRTGRRAEALSAYQAIYHLLNSELGIEPGLELQRIHQEILTVGAVADSPALSAR</sequence>
<evidence type="ECO:0000259" key="5">
    <source>
        <dbReference type="SMART" id="SM00862"/>
    </source>
</evidence>
<feature type="domain" description="Bacterial transcriptional activator" evidence="6">
    <location>
        <begin position="99"/>
        <end position="243"/>
    </location>
</feature>
<keyword evidence="3" id="KW-0238">DNA-binding</keyword>
<dbReference type="SUPFAM" id="SSF48452">
    <property type="entry name" value="TPR-like"/>
    <property type="match status" value="1"/>
</dbReference>
<dbReference type="HOGENOM" id="CLU_004665_0_1_11"/>
<dbReference type="InterPro" id="IPR016032">
    <property type="entry name" value="Sig_transdc_resp-reg_C-effctor"/>
</dbReference>
<proteinExistence type="inferred from homology"/>
<feature type="domain" description="OmpR/PhoB-type" evidence="5">
    <location>
        <begin position="16"/>
        <end position="92"/>
    </location>
</feature>
<dbReference type="InterPro" id="IPR051677">
    <property type="entry name" value="AfsR-DnrI-RedD_regulator"/>
</dbReference>
<dbReference type="SMART" id="SM01043">
    <property type="entry name" value="BTAD"/>
    <property type="match status" value="1"/>
</dbReference>
<evidence type="ECO:0000256" key="1">
    <source>
        <dbReference type="ARBA" id="ARBA00005820"/>
    </source>
</evidence>
<protein>
    <submittedName>
        <fullName evidence="7">Transcription regulator, SARP family</fullName>
    </submittedName>
</protein>
<evidence type="ECO:0000256" key="3">
    <source>
        <dbReference type="ARBA" id="ARBA00023125"/>
    </source>
</evidence>
<keyword evidence="2" id="KW-0805">Transcription regulation</keyword>
<dbReference type="CDD" id="cd15831">
    <property type="entry name" value="BTAD"/>
    <property type="match status" value="1"/>
</dbReference>
<accession>W5W7P9</accession>
<dbReference type="Gene3D" id="1.10.10.10">
    <property type="entry name" value="Winged helix-like DNA-binding domain superfamily/Winged helix DNA-binding domain"/>
    <property type="match status" value="1"/>
</dbReference>
<name>W5W7P9_9PSEU</name>
<dbReference type="Pfam" id="PF03704">
    <property type="entry name" value="BTAD"/>
    <property type="match status" value="1"/>
</dbReference>
<dbReference type="eggNOG" id="COG3629">
    <property type="taxonomic scope" value="Bacteria"/>
</dbReference>
<dbReference type="GO" id="GO:0000160">
    <property type="term" value="P:phosphorelay signal transduction system"/>
    <property type="evidence" value="ECO:0007669"/>
    <property type="project" value="InterPro"/>
</dbReference>
<dbReference type="InterPro" id="IPR005158">
    <property type="entry name" value="BTAD"/>
</dbReference>
<dbReference type="SUPFAM" id="SSF46894">
    <property type="entry name" value="C-terminal effector domain of the bipartite response regulators"/>
    <property type="match status" value="1"/>
</dbReference>
<evidence type="ECO:0000313" key="7">
    <source>
        <dbReference type="EMBL" id="AHH96967.1"/>
    </source>
</evidence>
<dbReference type="GO" id="GO:0003677">
    <property type="term" value="F:DNA binding"/>
    <property type="evidence" value="ECO:0007669"/>
    <property type="project" value="UniProtKB-KW"/>
</dbReference>
<keyword evidence="8" id="KW-1185">Reference proteome</keyword>
<dbReference type="PATRIC" id="fig|1449976.3.peg.3627"/>
<keyword evidence="4" id="KW-0804">Transcription</keyword>
<evidence type="ECO:0000256" key="4">
    <source>
        <dbReference type="ARBA" id="ARBA00023163"/>
    </source>
</evidence>
<dbReference type="Proteomes" id="UP000019225">
    <property type="component" value="Chromosome"/>
</dbReference>
<gene>
    <name evidence="7" type="ORF">KALB_3603</name>
</gene>
<comment type="similarity">
    <text evidence="1">Belongs to the AfsR/DnrI/RedD regulatory family.</text>
</comment>
<dbReference type="PANTHER" id="PTHR35807">
    <property type="entry name" value="TRANSCRIPTIONAL REGULATOR REDD-RELATED"/>
    <property type="match status" value="1"/>
</dbReference>
<dbReference type="InterPro" id="IPR036388">
    <property type="entry name" value="WH-like_DNA-bd_sf"/>
</dbReference>
<organism evidence="7 8">
    <name type="scientific">Kutzneria albida DSM 43870</name>
    <dbReference type="NCBI Taxonomy" id="1449976"/>
    <lineage>
        <taxon>Bacteria</taxon>
        <taxon>Bacillati</taxon>
        <taxon>Actinomycetota</taxon>
        <taxon>Actinomycetes</taxon>
        <taxon>Pseudonocardiales</taxon>
        <taxon>Pseudonocardiaceae</taxon>
        <taxon>Kutzneria</taxon>
    </lineage>
</organism>
<dbReference type="Gene3D" id="1.25.40.10">
    <property type="entry name" value="Tetratricopeptide repeat domain"/>
    <property type="match status" value="1"/>
</dbReference>
<dbReference type="EMBL" id="CP007155">
    <property type="protein sequence ID" value="AHH96967.1"/>
    <property type="molecule type" value="Genomic_DNA"/>
</dbReference>
<dbReference type="AlphaFoldDB" id="W5W7P9"/>
<dbReference type="OrthoDB" id="3817100at2"/>
<dbReference type="SMART" id="SM00862">
    <property type="entry name" value="Trans_reg_C"/>
    <property type="match status" value="1"/>
</dbReference>
<dbReference type="PANTHER" id="PTHR35807:SF1">
    <property type="entry name" value="TRANSCRIPTIONAL REGULATOR REDD"/>
    <property type="match status" value="1"/>
</dbReference>
<evidence type="ECO:0000259" key="6">
    <source>
        <dbReference type="SMART" id="SM01043"/>
    </source>
</evidence>
<dbReference type="STRING" id="1449976.KALB_3603"/>